<dbReference type="Pfam" id="PF00440">
    <property type="entry name" value="TetR_N"/>
    <property type="match status" value="1"/>
</dbReference>
<evidence type="ECO:0000256" key="3">
    <source>
        <dbReference type="ARBA" id="ARBA00023163"/>
    </source>
</evidence>
<keyword evidence="7" id="KW-1185">Reference proteome</keyword>
<dbReference type="Proteomes" id="UP001501116">
    <property type="component" value="Unassembled WGS sequence"/>
</dbReference>
<dbReference type="Gene3D" id="1.10.357.10">
    <property type="entry name" value="Tetracycline Repressor, domain 2"/>
    <property type="match status" value="1"/>
</dbReference>
<dbReference type="RefSeq" id="WP_344430774.1">
    <property type="nucleotide sequence ID" value="NZ_BAAANN010000052.1"/>
</dbReference>
<evidence type="ECO:0000313" key="6">
    <source>
        <dbReference type="EMBL" id="GAA1989493.1"/>
    </source>
</evidence>
<reference evidence="6 7" key="1">
    <citation type="journal article" date="2019" name="Int. J. Syst. Evol. Microbiol.">
        <title>The Global Catalogue of Microorganisms (GCM) 10K type strain sequencing project: providing services to taxonomists for standard genome sequencing and annotation.</title>
        <authorList>
            <consortium name="The Broad Institute Genomics Platform"/>
            <consortium name="The Broad Institute Genome Sequencing Center for Infectious Disease"/>
            <person name="Wu L."/>
            <person name="Ma J."/>
        </authorList>
    </citation>
    <scope>NUCLEOTIDE SEQUENCE [LARGE SCALE GENOMIC DNA]</scope>
    <source>
        <strain evidence="6 7">JCM 14545</strain>
    </source>
</reference>
<dbReference type="SUPFAM" id="SSF46689">
    <property type="entry name" value="Homeodomain-like"/>
    <property type="match status" value="1"/>
</dbReference>
<protein>
    <recommendedName>
        <fullName evidence="5">HTH tetR-type domain-containing protein</fullName>
    </recommendedName>
</protein>
<proteinExistence type="predicted"/>
<dbReference type="EMBL" id="BAAANN010000052">
    <property type="protein sequence ID" value="GAA1989493.1"/>
    <property type="molecule type" value="Genomic_DNA"/>
</dbReference>
<dbReference type="InterPro" id="IPR050109">
    <property type="entry name" value="HTH-type_TetR-like_transc_reg"/>
</dbReference>
<keyword evidence="1" id="KW-0805">Transcription regulation</keyword>
<name>A0ABN2SQ05_9PSEU</name>
<dbReference type="PROSITE" id="PS50977">
    <property type="entry name" value="HTH_TETR_2"/>
    <property type="match status" value="1"/>
</dbReference>
<dbReference type="InterPro" id="IPR009057">
    <property type="entry name" value="Homeodomain-like_sf"/>
</dbReference>
<evidence type="ECO:0000256" key="1">
    <source>
        <dbReference type="ARBA" id="ARBA00023015"/>
    </source>
</evidence>
<evidence type="ECO:0000259" key="5">
    <source>
        <dbReference type="PROSITE" id="PS50977"/>
    </source>
</evidence>
<gene>
    <name evidence="6" type="ORF">GCM10009754_79690</name>
</gene>
<accession>A0ABN2SQ05</accession>
<organism evidence="6 7">
    <name type="scientific">Amycolatopsis minnesotensis</name>
    <dbReference type="NCBI Taxonomy" id="337894"/>
    <lineage>
        <taxon>Bacteria</taxon>
        <taxon>Bacillati</taxon>
        <taxon>Actinomycetota</taxon>
        <taxon>Actinomycetes</taxon>
        <taxon>Pseudonocardiales</taxon>
        <taxon>Pseudonocardiaceae</taxon>
        <taxon>Amycolatopsis</taxon>
    </lineage>
</organism>
<keyword evidence="2 4" id="KW-0238">DNA-binding</keyword>
<dbReference type="PANTHER" id="PTHR30055">
    <property type="entry name" value="HTH-TYPE TRANSCRIPTIONAL REGULATOR RUTR"/>
    <property type="match status" value="1"/>
</dbReference>
<feature type="DNA-binding region" description="H-T-H motif" evidence="4">
    <location>
        <begin position="25"/>
        <end position="44"/>
    </location>
</feature>
<evidence type="ECO:0000256" key="2">
    <source>
        <dbReference type="ARBA" id="ARBA00023125"/>
    </source>
</evidence>
<sequence length="169" mass="18978">MLTTRARILDTARRLFAERGFQNTSVREIAERLGLTKTAVLYHFPAKTDILAALADPYLEDLEAVLDSPKSPDGVIEALLDVHLKHRHMMRSNLMTDVSLQTSIALRYARIMIRANRLIAGDDPDFDERIRAAQTVAMLSDPVIAYADEPPEKLRAAVLRGVRALRENT</sequence>
<keyword evidence="3" id="KW-0804">Transcription</keyword>
<dbReference type="InterPro" id="IPR001647">
    <property type="entry name" value="HTH_TetR"/>
</dbReference>
<evidence type="ECO:0000256" key="4">
    <source>
        <dbReference type="PROSITE-ProRule" id="PRU00335"/>
    </source>
</evidence>
<dbReference type="PANTHER" id="PTHR30055:SF234">
    <property type="entry name" value="HTH-TYPE TRANSCRIPTIONAL REGULATOR BETI"/>
    <property type="match status" value="1"/>
</dbReference>
<dbReference type="PRINTS" id="PR00455">
    <property type="entry name" value="HTHTETR"/>
</dbReference>
<feature type="domain" description="HTH tetR-type" evidence="5">
    <location>
        <begin position="2"/>
        <end position="62"/>
    </location>
</feature>
<evidence type="ECO:0000313" key="7">
    <source>
        <dbReference type="Proteomes" id="UP001501116"/>
    </source>
</evidence>
<comment type="caution">
    <text evidence="6">The sequence shown here is derived from an EMBL/GenBank/DDBJ whole genome shotgun (WGS) entry which is preliminary data.</text>
</comment>